<accession>A0ABQ5R307</accession>
<proteinExistence type="predicted"/>
<reference evidence="2" key="1">
    <citation type="submission" date="2022-12" db="EMBL/GenBank/DDBJ databases">
        <title>New Phytohabitans aurantiacus sp. RD004123 nov., an actinomycete isolated from soil.</title>
        <authorList>
            <person name="Triningsih D.W."/>
            <person name="Harunari E."/>
            <person name="Igarashi Y."/>
        </authorList>
    </citation>
    <scope>NUCLEOTIDE SEQUENCE</scope>
    <source>
        <strain evidence="2">RD004123</strain>
    </source>
</reference>
<evidence type="ECO:0000313" key="2">
    <source>
        <dbReference type="EMBL" id="GLI01172.1"/>
    </source>
</evidence>
<protein>
    <submittedName>
        <fullName evidence="2">Low temperature requirement protein A</fullName>
    </submittedName>
</protein>
<keyword evidence="1" id="KW-1133">Transmembrane helix</keyword>
<feature type="transmembrane region" description="Helical" evidence="1">
    <location>
        <begin position="341"/>
        <end position="359"/>
    </location>
</feature>
<evidence type="ECO:0000313" key="3">
    <source>
        <dbReference type="Proteomes" id="UP001144280"/>
    </source>
</evidence>
<dbReference type="InterPro" id="IPR010640">
    <property type="entry name" value="Low_temperature_requirement_A"/>
</dbReference>
<dbReference type="PANTHER" id="PTHR36840">
    <property type="entry name" value="BLL5714 PROTEIN"/>
    <property type="match status" value="1"/>
</dbReference>
<feature type="transmembrane region" description="Helical" evidence="1">
    <location>
        <begin position="137"/>
        <end position="155"/>
    </location>
</feature>
<feature type="transmembrane region" description="Helical" evidence="1">
    <location>
        <begin position="200"/>
        <end position="222"/>
    </location>
</feature>
<dbReference type="Proteomes" id="UP001144280">
    <property type="component" value="Unassembled WGS sequence"/>
</dbReference>
<keyword evidence="1" id="KW-0472">Membrane</keyword>
<feature type="transmembrane region" description="Helical" evidence="1">
    <location>
        <begin position="12"/>
        <end position="34"/>
    </location>
</feature>
<feature type="transmembrane region" description="Helical" evidence="1">
    <location>
        <begin position="311"/>
        <end position="329"/>
    </location>
</feature>
<feature type="transmembrane region" description="Helical" evidence="1">
    <location>
        <begin position="105"/>
        <end position="125"/>
    </location>
</feature>
<keyword evidence="1" id="KW-0812">Transmembrane</keyword>
<evidence type="ECO:0000256" key="1">
    <source>
        <dbReference type="SAM" id="Phobius"/>
    </source>
</evidence>
<dbReference type="PANTHER" id="PTHR36840:SF1">
    <property type="entry name" value="BLL5714 PROTEIN"/>
    <property type="match status" value="1"/>
</dbReference>
<dbReference type="Pfam" id="PF06772">
    <property type="entry name" value="LtrA"/>
    <property type="match status" value="1"/>
</dbReference>
<keyword evidence="3" id="KW-1185">Reference proteome</keyword>
<organism evidence="2 3">
    <name type="scientific">Phytohabitans aurantiacus</name>
    <dbReference type="NCBI Taxonomy" id="3016789"/>
    <lineage>
        <taxon>Bacteria</taxon>
        <taxon>Bacillati</taxon>
        <taxon>Actinomycetota</taxon>
        <taxon>Actinomycetes</taxon>
        <taxon>Micromonosporales</taxon>
        <taxon>Micromonosporaceae</taxon>
    </lineage>
</organism>
<gene>
    <name evidence="2" type="ORF">Pa4123_64480</name>
</gene>
<feature type="transmembrane region" description="Helical" evidence="1">
    <location>
        <begin position="167"/>
        <end position="188"/>
    </location>
</feature>
<feature type="transmembrane region" description="Helical" evidence="1">
    <location>
        <begin position="46"/>
        <end position="64"/>
    </location>
</feature>
<sequence length="401" mass="42793">MLPVTEGARVTPLELFFDLVFVFALTQVTELMAGDGKATWDGVGRGLLVLALLWWCWCCFAWLGNSVRADEGFTKLALFAVMAVMFVVALTIPEAFEDLPGGLPAPLVFAACYLAVRLLHFLVYWQAATGNPALRRQLLTTSLLPLIAGATPLFAAAAIDDVATRTALWALALALDYSLVLLGGVKAWRINSAAHWAERHALIVIVALGESIVSIGVGVTALPISWPIILGSVFGVAIAGALWWAYFDMTALMAEHALARVDGSARAGLGRDGYTYLHLPLVAGIIVMSLGLKKVFEYVGDTGHHELSDPLHGVGLFALYGGVIIYLLGHLGFKLRTLGHVGWTRPAAVALLVVLLPVADRVPALVALAMLAVVCVVLVLVETVLYAESRREVRASAAASH</sequence>
<feature type="transmembrane region" description="Helical" evidence="1">
    <location>
        <begin position="76"/>
        <end position="93"/>
    </location>
</feature>
<feature type="transmembrane region" description="Helical" evidence="1">
    <location>
        <begin position="274"/>
        <end position="291"/>
    </location>
</feature>
<feature type="transmembrane region" description="Helical" evidence="1">
    <location>
        <begin position="228"/>
        <end position="247"/>
    </location>
</feature>
<dbReference type="EMBL" id="BSDI01000041">
    <property type="protein sequence ID" value="GLI01172.1"/>
    <property type="molecule type" value="Genomic_DNA"/>
</dbReference>
<comment type="caution">
    <text evidence="2">The sequence shown here is derived from an EMBL/GenBank/DDBJ whole genome shotgun (WGS) entry which is preliminary data.</text>
</comment>
<feature type="transmembrane region" description="Helical" evidence="1">
    <location>
        <begin position="365"/>
        <end position="387"/>
    </location>
</feature>
<name>A0ABQ5R307_9ACTN</name>